<proteinExistence type="predicted"/>
<accession>A0A5B9NCS9</accession>
<keyword evidence="2" id="KW-1185">Reference proteome</keyword>
<evidence type="ECO:0000313" key="1">
    <source>
        <dbReference type="EMBL" id="QEG09830.1"/>
    </source>
</evidence>
<name>A0A5B9NCS9_9CAUD</name>
<gene>
    <name evidence="1" type="ORF">CPT_Mansfield_005</name>
</gene>
<organism evidence="1 2">
    <name type="scientific">Escherichia phage Mansfield</name>
    <dbReference type="NCBI Taxonomy" id="2591099"/>
    <lineage>
        <taxon>Viruses</taxon>
        <taxon>Duplodnaviria</taxon>
        <taxon>Heunggongvirae</taxon>
        <taxon>Uroviricota</taxon>
        <taxon>Caudoviricetes</taxon>
        <taxon>Lindbergviridae</taxon>
        <taxon>Wifcevirus</taxon>
        <taxon>Wifcevirus mansfield</taxon>
    </lineage>
</organism>
<reference evidence="2" key="1">
    <citation type="submission" date="2019-05" db="EMBL/GenBank/DDBJ databases">
        <title>Complete Genome Sequence of Escherichia coli Myophage Mansfield.</title>
        <authorList>
            <person name="D'Souza G.M."/>
            <person name="Klotz K."/>
            <person name="Moreland R."/>
            <person name="Liu M."/>
            <person name="Ramsey J."/>
        </authorList>
    </citation>
    <scope>NUCLEOTIDE SEQUENCE [LARGE SCALE GENOMIC DNA]</scope>
</reference>
<protein>
    <submittedName>
        <fullName evidence="1">Uncharacterized protein</fullName>
    </submittedName>
</protein>
<dbReference type="EMBL" id="MK903282">
    <property type="protein sequence ID" value="QEG09830.1"/>
    <property type="molecule type" value="Genomic_DNA"/>
</dbReference>
<dbReference type="Proteomes" id="UP000324813">
    <property type="component" value="Segment"/>
</dbReference>
<evidence type="ECO:0000313" key="2">
    <source>
        <dbReference type="Proteomes" id="UP000324813"/>
    </source>
</evidence>
<sequence length="94" mass="10284">MAILNVSSIRNAIVENYGVKQNLSEVYAANVDQTIEAGGVTVAEAFKLYAALPESDREAFEVNVNGYFFEAVEIGNILLVMGEEEFETFSLVEA</sequence>